<name>A0A8X6VF55_TRICX</name>
<protein>
    <submittedName>
        <fullName evidence="1">Uncharacterized protein</fullName>
    </submittedName>
</protein>
<reference evidence="1" key="1">
    <citation type="submission" date="2020-08" db="EMBL/GenBank/DDBJ databases">
        <title>Multicomponent nature underlies the extraordinary mechanical properties of spider dragline silk.</title>
        <authorList>
            <person name="Kono N."/>
            <person name="Nakamura H."/>
            <person name="Mori M."/>
            <person name="Yoshida Y."/>
            <person name="Ohtoshi R."/>
            <person name="Malay A.D."/>
            <person name="Moran D.A.P."/>
            <person name="Tomita M."/>
            <person name="Numata K."/>
            <person name="Arakawa K."/>
        </authorList>
    </citation>
    <scope>NUCLEOTIDE SEQUENCE</scope>
</reference>
<keyword evidence="2" id="KW-1185">Reference proteome</keyword>
<dbReference type="AlphaFoldDB" id="A0A8X6VF55"/>
<dbReference type="EMBL" id="BMAU01021338">
    <property type="protein sequence ID" value="GFY16237.1"/>
    <property type="molecule type" value="Genomic_DNA"/>
</dbReference>
<organism evidence="1 2">
    <name type="scientific">Trichonephila clavipes</name>
    <name type="common">Golden silk orbweaver</name>
    <name type="synonym">Nephila clavipes</name>
    <dbReference type="NCBI Taxonomy" id="2585209"/>
    <lineage>
        <taxon>Eukaryota</taxon>
        <taxon>Metazoa</taxon>
        <taxon>Ecdysozoa</taxon>
        <taxon>Arthropoda</taxon>
        <taxon>Chelicerata</taxon>
        <taxon>Arachnida</taxon>
        <taxon>Araneae</taxon>
        <taxon>Araneomorphae</taxon>
        <taxon>Entelegynae</taxon>
        <taxon>Araneoidea</taxon>
        <taxon>Nephilidae</taxon>
        <taxon>Trichonephila</taxon>
    </lineage>
</organism>
<proteinExistence type="predicted"/>
<gene>
    <name evidence="1" type="ORF">TNCV_2348821</name>
</gene>
<evidence type="ECO:0000313" key="1">
    <source>
        <dbReference type="EMBL" id="GFY16237.1"/>
    </source>
</evidence>
<comment type="caution">
    <text evidence="1">The sequence shown here is derived from an EMBL/GenBank/DDBJ whole genome shotgun (WGS) entry which is preliminary data.</text>
</comment>
<evidence type="ECO:0000313" key="2">
    <source>
        <dbReference type="Proteomes" id="UP000887159"/>
    </source>
</evidence>
<accession>A0A8X6VF55</accession>
<dbReference type="Proteomes" id="UP000887159">
    <property type="component" value="Unassembled WGS sequence"/>
</dbReference>
<sequence length="73" mass="8560">MFTITLQHMKYEVNQQLTLMQHPLAFGEDGLPNTKLVLTVNGKGLRDFRLTHYKRSDDSHLRDEQQLLYLTTV</sequence>